<dbReference type="InterPro" id="IPR019734">
    <property type="entry name" value="TPR_rpt"/>
</dbReference>
<gene>
    <name evidence="4" type="ORF">EG328_003829</name>
</gene>
<evidence type="ECO:0000256" key="1">
    <source>
        <dbReference type="PROSITE-ProRule" id="PRU00339"/>
    </source>
</evidence>
<protein>
    <recommendedName>
        <fullName evidence="3">Bud22 domain-containing protein</fullName>
    </recommendedName>
</protein>
<feature type="compositionally biased region" description="Basic and acidic residues" evidence="2">
    <location>
        <begin position="1111"/>
        <end position="1122"/>
    </location>
</feature>
<keyword evidence="1" id="KW-0802">TPR repeat</keyword>
<feature type="compositionally biased region" description="Basic and acidic residues" evidence="2">
    <location>
        <begin position="1380"/>
        <end position="1411"/>
    </location>
</feature>
<dbReference type="Gene3D" id="1.25.40.10">
    <property type="entry name" value="Tetratricopeptide repeat domain"/>
    <property type="match status" value="2"/>
</dbReference>
<dbReference type="PANTHER" id="PTHR45588:SF1">
    <property type="entry name" value="WW DOMAIN-CONTAINING PROTEIN"/>
    <property type="match status" value="1"/>
</dbReference>
<feature type="compositionally biased region" description="Polar residues" evidence="2">
    <location>
        <begin position="1211"/>
        <end position="1228"/>
    </location>
</feature>
<dbReference type="Pfam" id="PF09073">
    <property type="entry name" value="BUD22"/>
    <property type="match status" value="2"/>
</dbReference>
<dbReference type="PANTHER" id="PTHR45588">
    <property type="entry name" value="TPR DOMAIN-CONTAINING PROTEIN"/>
    <property type="match status" value="1"/>
</dbReference>
<dbReference type="PROSITE" id="PS50005">
    <property type="entry name" value="TPR"/>
    <property type="match status" value="1"/>
</dbReference>
<feature type="region of interest" description="Disordered" evidence="2">
    <location>
        <begin position="1294"/>
        <end position="1466"/>
    </location>
</feature>
<accession>A0A8H3URQ3</accession>
<evidence type="ECO:0000259" key="3">
    <source>
        <dbReference type="Pfam" id="PF09073"/>
    </source>
</evidence>
<dbReference type="InterPro" id="IPR015158">
    <property type="entry name" value="Bud22_dom"/>
</dbReference>
<feature type="domain" description="Bud22" evidence="3">
    <location>
        <begin position="981"/>
        <end position="1277"/>
    </location>
</feature>
<proteinExistence type="predicted"/>
<organism evidence="4 5">
    <name type="scientific">Venturia inaequalis</name>
    <name type="common">Apple scab fungus</name>
    <dbReference type="NCBI Taxonomy" id="5025"/>
    <lineage>
        <taxon>Eukaryota</taxon>
        <taxon>Fungi</taxon>
        <taxon>Dikarya</taxon>
        <taxon>Ascomycota</taxon>
        <taxon>Pezizomycotina</taxon>
        <taxon>Dothideomycetes</taxon>
        <taxon>Pleosporomycetidae</taxon>
        <taxon>Venturiales</taxon>
        <taxon>Venturiaceae</taxon>
        <taxon>Venturia</taxon>
    </lineage>
</organism>
<evidence type="ECO:0000256" key="2">
    <source>
        <dbReference type="SAM" id="MobiDB-lite"/>
    </source>
</evidence>
<evidence type="ECO:0000313" key="4">
    <source>
        <dbReference type="EMBL" id="KAE9974443.1"/>
    </source>
</evidence>
<dbReference type="SMART" id="SM00028">
    <property type="entry name" value="TPR"/>
    <property type="match status" value="1"/>
</dbReference>
<feature type="region of interest" description="Disordered" evidence="2">
    <location>
        <begin position="1111"/>
        <end position="1132"/>
    </location>
</feature>
<dbReference type="SUPFAM" id="SSF48452">
    <property type="entry name" value="TPR-like"/>
    <property type="match status" value="1"/>
</dbReference>
<feature type="domain" description="Bud22" evidence="3">
    <location>
        <begin position="1308"/>
        <end position="1491"/>
    </location>
</feature>
<feature type="compositionally biased region" description="Basic and acidic residues" evidence="2">
    <location>
        <begin position="1438"/>
        <end position="1448"/>
    </location>
</feature>
<feature type="compositionally biased region" description="Low complexity" evidence="2">
    <location>
        <begin position="1359"/>
        <end position="1369"/>
    </location>
</feature>
<dbReference type="InterPro" id="IPR011990">
    <property type="entry name" value="TPR-like_helical_dom_sf"/>
</dbReference>
<feature type="repeat" description="TPR" evidence="1">
    <location>
        <begin position="472"/>
        <end position="505"/>
    </location>
</feature>
<sequence>MTSRKRVRTKDGLALAAETKQKIKDTQLQMLRKVIENSFSLSDVVGKYRRCNLKGLSRATLTRKIRNKTFDEYFSESDRRRLQEVLLAPAPPPSTVNGQKPFRPKDAGQIERLLDVVPMLDSAIRQLEEYCKKYCPGPTDEAVSAIKLDPGRLAKLEGILDNLADHIRIATLLVKRAHISSLQDVRQTHPEFVPLLDRLERLFVRLITVDFVNPGPQVPVHDYTWICLILAISRFYIRMPDDSLFRLHINKASEHGKREFGMDYAPDHTVGFRGVSGNPPEVKRDTRPNWIRRFKLLAKSIFTHTIARNSRSETFVRGSCWITLVTGLDVQYKGESCSFSPTRIITLLREPENPDTRNSYDNIDGTDHEPEIGAGREDCGDCWLDPFDLSDLFSGVKPSVVLEEEIWRTALQEPEISAGREDCGDCWLDPFDFGDLPTAMVLRMQVIADNDNDAYFDLGSYKRRITTSSSRAQSWFHRGLIWCYGFNHEEAISCFHKAISCDPNAAMCYWGLAFALGPNYNKPWDVYDKADLQKTLKRTHAAAAKALELVAASGSDLEKALIEAIQFRYLKDHTVDEDPMTWNKLYSCAMEKVYKRFGEDLDVECLFVDSLMNLCPWKLWDIRTGKPCKHAPTLQVKTILENSFQRPGALQHPGLLHLYIHLMEMSPTPETALPIADNLRGLVPDAGHLQHMPSHLDVLCGDWRRSVASNTDAVKADEKYAARYGAVNFYTLYRCHDYHFKLYGAMFAGMSKVSLETASALAKCVPEDLLRVESPPMADWLEGFLAMNVHALIRFGKWQEIVELHLPQDRDLYCFTTAMTFYGKGVAQSALGNIEEAENARKDFLLSVPRVYKSRAVFNITAEEVLAIASAMLDGELEYRKQNYDVAFKHLRHAVHLDDSLDYDEPWGWLQPTRHALGALLLEQNHVEEAAAVYEADLGFDSTLPRPLQHPNNSPEISTIKSTMPKRKRGVNVLQDALPLALRNLVRNLKIARGIERQKLGRRQKDALARKDAPDNARIEAEIQALKKLDIQSTAEHHLLKTLHRIKSIASTGALPPHNPHTLSPDTATSNITARLYNVQVVKAALATSIQQVRQALDLDVTALALTAKKAKVEEPREEKHPVATQEEEWQGFSDIVQDCDSEDEDLSRGCDVQAASASDNEDFAEYDGLLASSDEDESDLDGSRDSSAAQLKRELAQAVANICDGDDSSDTATFDQGHSERSMTSAERPSRAVEVAKLMVDVLPSINLPRVASKSITPDIPSNAPAYSSSQLPSLAINSKHVFAKDTALFINETRPTDGDSESSGQPPSPKLKPTSSAFLPSLTMGGYWSGSEGDEPEDIEEHIAPRKNRRGQRARQAIAEAKFGAAAKHVVEGRPANKPKDTRDAGWDMKRGATSAEDVKGFKGMDRKERRSRMKGAREAGASGGNAVPIASGKGNVERGEVHTSDKAVVVRPKRDDIGSLHPSWEAKRKAKAATGNIVPFQGKKIKFD</sequence>
<reference evidence="4 5" key="1">
    <citation type="submission" date="2018-12" db="EMBL/GenBank/DDBJ databases">
        <title>Venturia inaequalis Genome Resource.</title>
        <authorList>
            <person name="Lichtner F.J."/>
        </authorList>
    </citation>
    <scope>NUCLEOTIDE SEQUENCE [LARGE SCALE GENOMIC DNA]</scope>
    <source>
        <strain evidence="4 5">120213</strain>
    </source>
</reference>
<evidence type="ECO:0000313" key="5">
    <source>
        <dbReference type="Proteomes" id="UP000447873"/>
    </source>
</evidence>
<comment type="caution">
    <text evidence="4">The sequence shown here is derived from an EMBL/GenBank/DDBJ whole genome shotgun (WGS) entry which is preliminary data.</text>
</comment>
<feature type="region of interest" description="Disordered" evidence="2">
    <location>
        <begin position="1204"/>
        <end position="1231"/>
    </location>
</feature>
<dbReference type="Proteomes" id="UP000447873">
    <property type="component" value="Unassembled WGS sequence"/>
</dbReference>
<dbReference type="EMBL" id="WNWS01000219">
    <property type="protein sequence ID" value="KAE9974443.1"/>
    <property type="molecule type" value="Genomic_DNA"/>
</dbReference>
<name>A0A8H3URQ3_VENIN</name>